<evidence type="ECO:0000313" key="2">
    <source>
        <dbReference type="EMBL" id="WXC78312.1"/>
    </source>
</evidence>
<gene>
    <name evidence="1" type="ORF">HAP48_011760</name>
    <name evidence="2" type="ORF">WDK88_33710</name>
</gene>
<name>A0A973VXE3_9BRAD</name>
<reference evidence="2" key="3">
    <citation type="submission" date="2024-03" db="EMBL/GenBank/DDBJ databases">
        <authorList>
            <person name="Bromfield E.S.P."/>
            <person name="Cloutier S."/>
        </authorList>
    </citation>
    <scope>NUCLEOTIDE SEQUENCE</scope>
    <source>
        <strain evidence="2">5S5</strain>
    </source>
</reference>
<evidence type="ECO:0000313" key="1">
    <source>
        <dbReference type="EMBL" id="NVI43608.1"/>
    </source>
</evidence>
<keyword evidence="3" id="KW-1185">Reference proteome</keyword>
<protein>
    <submittedName>
        <fullName evidence="1">Uncharacterized protein</fullName>
    </submittedName>
</protein>
<proteinExistence type="predicted"/>
<sequence length="308" mass="35156">MAPPKRSPHPIERPPKGMAVPRNWGLMQGGIPYRPHGPVRPGDTRPQEDWYTVAEKFSVGVKELIYFNFMTDDPDVVNWYLKRYVGCVKVSPSGNNWMFSNSANPGIIYIPPADHDPIDFEAEDICVWTPNDAKTFLMRLFALAQGMKGYKGQRIKKLVQVILNAGYPACLDLWYYNDMVISVYVDIKEGNAKRREMIKATRGAFPFNGESGVYGQQGSEERHRGMWQIHPVRSLFTDSCGAFNAQAMKDRLESIDEEMYRGWHELDMVSAKSSQGGGSAFGEMVWDFINHVRLLSEDEKHLYWAFSQ</sequence>
<dbReference type="EMBL" id="CP147711">
    <property type="protein sequence ID" value="WXC78312.1"/>
    <property type="molecule type" value="Genomic_DNA"/>
</dbReference>
<evidence type="ECO:0000313" key="3">
    <source>
        <dbReference type="Proteomes" id="UP001432046"/>
    </source>
</evidence>
<accession>A0A973VXE3</accession>
<dbReference type="Proteomes" id="UP001432046">
    <property type="component" value="Chromosome"/>
</dbReference>
<dbReference type="EMBL" id="JAAOLE020000001">
    <property type="protein sequence ID" value="NVI43608.1"/>
    <property type="molecule type" value="Genomic_DNA"/>
</dbReference>
<dbReference type="AlphaFoldDB" id="A0A973VXE3"/>
<reference evidence="1" key="1">
    <citation type="submission" date="2020-06" db="EMBL/GenBank/DDBJ databases">
        <title>Whole Genome Sequence of Bradyrhizobium sp. Strain 1S1.</title>
        <authorList>
            <person name="Bromfield E.S.P."/>
            <person name="Cloutier S."/>
        </authorList>
    </citation>
    <scope>NUCLEOTIDE SEQUENCE [LARGE SCALE GENOMIC DNA]</scope>
    <source>
        <strain evidence="1">1S1</strain>
    </source>
</reference>
<organism evidence="1">
    <name type="scientific">Bradyrhizobium septentrionale</name>
    <dbReference type="NCBI Taxonomy" id="1404411"/>
    <lineage>
        <taxon>Bacteria</taxon>
        <taxon>Pseudomonadati</taxon>
        <taxon>Pseudomonadota</taxon>
        <taxon>Alphaproteobacteria</taxon>
        <taxon>Hyphomicrobiales</taxon>
        <taxon>Nitrobacteraceae</taxon>
        <taxon>Bradyrhizobium</taxon>
    </lineage>
</organism>
<dbReference type="RefSeq" id="WP_166208455.1">
    <property type="nucleotide sequence ID" value="NZ_CP088285.1"/>
</dbReference>
<reference evidence="2" key="2">
    <citation type="journal article" date="2021" name="Int. J. Syst. Evol. Microbiol.">
        <title>Bradyrhizobium septentrionale sp. nov. (sv. septentrionale) and Bradyrhizobium quebecense sp. nov. (sv. septentrionale) associated with legumes native to Canada possess rearranged symbiosis genes and numerous insertion sequences.</title>
        <authorList>
            <person name="Bromfield E.S.P."/>
            <person name="Cloutier S."/>
        </authorList>
    </citation>
    <scope>NUCLEOTIDE SEQUENCE</scope>
    <source>
        <strain evidence="2">5S5</strain>
    </source>
</reference>